<evidence type="ECO:0000256" key="1">
    <source>
        <dbReference type="ARBA" id="ARBA00004442"/>
    </source>
</evidence>
<keyword evidence="3" id="KW-1133">Transmembrane helix</keyword>
<evidence type="ECO:0000256" key="2">
    <source>
        <dbReference type="ARBA" id="ARBA00023237"/>
    </source>
</evidence>
<reference evidence="4 5" key="1">
    <citation type="submission" date="2017-04" db="EMBL/GenBank/DDBJ databases">
        <authorList>
            <person name="Afonso C.L."/>
            <person name="Miller P.J."/>
            <person name="Scott M.A."/>
            <person name="Spackman E."/>
            <person name="Goraichik I."/>
            <person name="Dimitrov K.M."/>
            <person name="Suarez D.L."/>
            <person name="Swayne D.E."/>
        </authorList>
    </citation>
    <scope>NUCLEOTIDE SEQUENCE [LARGE SCALE GENOMIC DNA]</scope>
    <source>
        <strain evidence="4 5">KR-140</strain>
    </source>
</reference>
<evidence type="ECO:0000256" key="3">
    <source>
        <dbReference type="SAM" id="Phobius"/>
    </source>
</evidence>
<keyword evidence="2" id="KW-0998">Cell outer membrane</keyword>
<protein>
    <submittedName>
        <fullName evidence="4">Prepilin-type N-terminal cleavage/methylation domain-containing protein</fullName>
    </submittedName>
</protein>
<dbReference type="OrthoDB" id="71253at2"/>
<dbReference type="Proteomes" id="UP000192582">
    <property type="component" value="Unassembled WGS sequence"/>
</dbReference>
<organism evidence="4 5">
    <name type="scientific">Deinococcus hopiensis KR-140</name>
    <dbReference type="NCBI Taxonomy" id="695939"/>
    <lineage>
        <taxon>Bacteria</taxon>
        <taxon>Thermotogati</taxon>
        <taxon>Deinococcota</taxon>
        <taxon>Deinococci</taxon>
        <taxon>Deinococcales</taxon>
        <taxon>Deinococcaceae</taxon>
        <taxon>Deinococcus</taxon>
    </lineage>
</organism>
<dbReference type="RefSeq" id="WP_139806370.1">
    <property type="nucleotide sequence ID" value="NZ_FWWU01000002.1"/>
</dbReference>
<feature type="transmembrane region" description="Helical" evidence="3">
    <location>
        <begin position="12"/>
        <end position="37"/>
    </location>
</feature>
<dbReference type="Pfam" id="PF07963">
    <property type="entry name" value="N_methyl"/>
    <property type="match status" value="1"/>
</dbReference>
<name>A0A1W1UBK1_9DEIO</name>
<dbReference type="PROSITE" id="PS00409">
    <property type="entry name" value="PROKAR_NTER_METHYL"/>
    <property type="match status" value="1"/>
</dbReference>
<keyword evidence="5" id="KW-1185">Reference proteome</keyword>
<proteinExistence type="predicted"/>
<keyword evidence="3" id="KW-0472">Membrane</keyword>
<dbReference type="STRING" id="695939.SAMN00790413_06657"/>
<gene>
    <name evidence="4" type="ORF">SAMN00790413_06657</name>
</gene>
<dbReference type="EMBL" id="FWWU01000002">
    <property type="protein sequence ID" value="SMB78433.1"/>
    <property type="molecule type" value="Genomic_DNA"/>
</dbReference>
<sequence>MNGTYRTQGLTLLEVMIAISIFSVIMVTVLSILPTVFKVNSHTAKSQDASLYARTVIEQTRNYWLTKVTPAPGTADAYPYFTSGAFPSDLPTVPSSLTCDPLSTSTLPTVNPPTPIARRRLTVSCTPQGSTAQVFVVEIGRP</sequence>
<dbReference type="InterPro" id="IPR012902">
    <property type="entry name" value="N_methyl_site"/>
</dbReference>
<accession>A0A1W1UBK1</accession>
<evidence type="ECO:0000313" key="5">
    <source>
        <dbReference type="Proteomes" id="UP000192582"/>
    </source>
</evidence>
<comment type="subcellular location">
    <subcellularLocation>
        <location evidence="1">Cell outer membrane</location>
    </subcellularLocation>
</comment>
<dbReference type="AlphaFoldDB" id="A0A1W1UBK1"/>
<keyword evidence="3" id="KW-0812">Transmembrane</keyword>
<dbReference type="GO" id="GO:0009279">
    <property type="term" value="C:cell outer membrane"/>
    <property type="evidence" value="ECO:0007669"/>
    <property type="project" value="UniProtKB-SubCell"/>
</dbReference>
<evidence type="ECO:0000313" key="4">
    <source>
        <dbReference type="EMBL" id="SMB78433.1"/>
    </source>
</evidence>
<dbReference type="NCBIfam" id="TIGR02532">
    <property type="entry name" value="IV_pilin_GFxxxE"/>
    <property type="match status" value="1"/>
</dbReference>